<comment type="caution">
    <text evidence="2">The sequence shown here is derived from an EMBL/GenBank/DDBJ whole genome shotgun (WGS) entry which is preliminary data.</text>
</comment>
<sequence>MYRVWLVSLLISVSVISLYLIYIDNIYITKTNYNIVTKTEYNKVEDFDNFDNITGTKDGCYIVPNIVHFIRFNQKQLSFIDLVCILAAYKHQKPDHIYIHTNVLNFKGKYWEYLLTNNEIINIIKIKYLDMPTQIFGQQLSKQFLVFHSGDIARLKILMKYGGIYLDNDSYIVRNMNDLRKYEISIGWRENGNISNQVIITNKNARFLKLWLESYRNAYNSKSWFYNAGIRPTQEILLKDPSLVHREKVLLAPYDIIGKMYETKWPEWRHYYTVHLMINHQYLLRNLSEKATYPVQFNETNIKLYPIAFRDMVYDVYPFDIA</sequence>
<feature type="transmembrane region" description="Helical" evidence="1">
    <location>
        <begin position="6"/>
        <end position="23"/>
    </location>
</feature>
<dbReference type="Gene3D" id="3.90.550.20">
    <property type="match status" value="1"/>
</dbReference>
<dbReference type="SUPFAM" id="SSF53448">
    <property type="entry name" value="Nucleotide-diphospho-sugar transferases"/>
    <property type="match status" value="1"/>
</dbReference>
<evidence type="ECO:0000256" key="1">
    <source>
        <dbReference type="SAM" id="Phobius"/>
    </source>
</evidence>
<dbReference type="EMBL" id="JAPXFL010000005">
    <property type="protein sequence ID" value="KAK9506646.1"/>
    <property type="molecule type" value="Genomic_DNA"/>
</dbReference>
<dbReference type="InterPro" id="IPR007577">
    <property type="entry name" value="GlycoTrfase_DXD_sugar-bd_CS"/>
</dbReference>
<proteinExistence type="predicted"/>
<reference evidence="2 3" key="1">
    <citation type="submission" date="2022-12" db="EMBL/GenBank/DDBJ databases">
        <title>Chromosome-level genome assembly of true bugs.</title>
        <authorList>
            <person name="Ma L."/>
            <person name="Li H."/>
        </authorList>
    </citation>
    <scope>NUCLEOTIDE SEQUENCE [LARGE SCALE GENOMIC DNA]</scope>
    <source>
        <strain evidence="2">Lab_2022b</strain>
    </source>
</reference>
<dbReference type="PANTHER" id="PTHR46830:SF1">
    <property type="entry name" value="ALPHA-1,4-N-ACETYLGLUCOSAMINYLTRANSFERASE"/>
    <property type="match status" value="1"/>
</dbReference>
<keyword evidence="1" id="KW-1133">Transmembrane helix</keyword>
<organism evidence="2 3">
    <name type="scientific">Rhynocoris fuscipes</name>
    <dbReference type="NCBI Taxonomy" id="488301"/>
    <lineage>
        <taxon>Eukaryota</taxon>
        <taxon>Metazoa</taxon>
        <taxon>Ecdysozoa</taxon>
        <taxon>Arthropoda</taxon>
        <taxon>Hexapoda</taxon>
        <taxon>Insecta</taxon>
        <taxon>Pterygota</taxon>
        <taxon>Neoptera</taxon>
        <taxon>Paraneoptera</taxon>
        <taxon>Hemiptera</taxon>
        <taxon>Heteroptera</taxon>
        <taxon>Panheteroptera</taxon>
        <taxon>Cimicomorpha</taxon>
        <taxon>Reduviidae</taxon>
        <taxon>Harpactorinae</taxon>
        <taxon>Harpactorini</taxon>
        <taxon>Rhynocoris</taxon>
    </lineage>
</organism>
<dbReference type="PANTHER" id="PTHR46830">
    <property type="entry name" value="TRANSFERASE, PUTATIVE-RELATED"/>
    <property type="match status" value="1"/>
</dbReference>
<keyword evidence="3" id="KW-1185">Reference proteome</keyword>
<protein>
    <recommendedName>
        <fullName evidence="4">Glycosyltransferase</fullName>
    </recommendedName>
</protein>
<accession>A0AAW1D6N5</accession>
<evidence type="ECO:0000313" key="3">
    <source>
        <dbReference type="Proteomes" id="UP001461498"/>
    </source>
</evidence>
<dbReference type="InterPro" id="IPR029044">
    <property type="entry name" value="Nucleotide-diphossugar_trans"/>
</dbReference>
<gene>
    <name evidence="2" type="ORF">O3M35_008541</name>
</gene>
<dbReference type="Pfam" id="PF04488">
    <property type="entry name" value="Gly_transf_sug"/>
    <property type="match status" value="1"/>
</dbReference>
<name>A0AAW1D6N5_9HEMI</name>
<evidence type="ECO:0000313" key="2">
    <source>
        <dbReference type="EMBL" id="KAK9506646.1"/>
    </source>
</evidence>
<evidence type="ECO:0008006" key="4">
    <source>
        <dbReference type="Google" id="ProtNLM"/>
    </source>
</evidence>
<dbReference type="AlphaFoldDB" id="A0AAW1D6N5"/>
<dbReference type="Proteomes" id="UP001461498">
    <property type="component" value="Unassembled WGS sequence"/>
</dbReference>
<keyword evidence="1" id="KW-0472">Membrane</keyword>
<keyword evidence="1" id="KW-0812">Transmembrane</keyword>